<evidence type="ECO:0000313" key="3">
    <source>
        <dbReference type="EMBL" id="MBC5623610.1"/>
    </source>
</evidence>
<accession>A0ABR7D8E6</accession>
<dbReference type="InterPro" id="IPR049236">
    <property type="entry name" value="DUF6850"/>
</dbReference>
<protein>
    <recommendedName>
        <fullName evidence="2">DUF6850 domain-containing protein</fullName>
    </recommendedName>
</protein>
<dbReference type="EMBL" id="JACOOH010000012">
    <property type="protein sequence ID" value="MBC5623610.1"/>
    <property type="molecule type" value="Genomic_DNA"/>
</dbReference>
<feature type="signal peptide" evidence="1">
    <location>
        <begin position="1"/>
        <end position="22"/>
    </location>
</feature>
<keyword evidence="4" id="KW-1185">Reference proteome</keyword>
<dbReference type="Proteomes" id="UP000646484">
    <property type="component" value="Unassembled WGS sequence"/>
</dbReference>
<feature type="chain" id="PRO_5046973568" description="DUF6850 domain-containing protein" evidence="1">
    <location>
        <begin position="23"/>
        <end position="525"/>
    </location>
</feature>
<comment type="caution">
    <text evidence="3">The sequence shown here is derived from an EMBL/GenBank/DDBJ whole genome shotgun (WGS) entry which is preliminary data.</text>
</comment>
<evidence type="ECO:0000256" key="1">
    <source>
        <dbReference type="SAM" id="SignalP"/>
    </source>
</evidence>
<sequence>MKFNKIYTLGLSLLLGSTLSLSAQKEDKNIYNMERLKADNPWISSYNAAGLTFNRFSDFSLAEIGFQYDKGDFRNVIDPTSAFGTKILAESYRKIDKVYFYGKFAFDYIHRQNKSWSSVLDPYATPFFLADSVPGRQTLESYILDAGVGTTFGEHWAVGGYVHYQVASNSKKKDVRNTNTYMEFEIYPGVMYKSKYFNLGANFLYQRSTEKVTNKLFGEGINHEVFYFEGMWFYTSVTTTNNYSEDRNYTTNIYGGAAQVELATGKVRFLNQFTGKKADQTIWINHVQGQRGGQMERTTYSYNGHLDIDGDKFHHVIKGEAHFNETQGFENMQKSEIVDGYTTWTQYGKKNKNTQDATTYDVSYTLYRDRAMLDNSWNASAGVKGFNVKNTYRLYPVEYSQKWENTEVYAAFNKNFQFKKGMFDCGIGLAYTAGDGTMLKVKSVSDEITGEDLYKQRTDLLQREFDYITADKFTGQLKARYTYFLNKEKGMNLYADAHATWKRALSGSFKDDDRTAVKIMLGFSF</sequence>
<feature type="domain" description="DUF6850" evidence="2">
    <location>
        <begin position="48"/>
        <end position="525"/>
    </location>
</feature>
<gene>
    <name evidence="3" type="ORF">H8S64_21180</name>
</gene>
<organism evidence="3 4">
    <name type="scientific">Butyricimonas hominis</name>
    <dbReference type="NCBI Taxonomy" id="2763032"/>
    <lineage>
        <taxon>Bacteria</taxon>
        <taxon>Pseudomonadati</taxon>
        <taxon>Bacteroidota</taxon>
        <taxon>Bacteroidia</taxon>
        <taxon>Bacteroidales</taxon>
        <taxon>Odoribacteraceae</taxon>
        <taxon>Butyricimonas</taxon>
    </lineage>
</organism>
<evidence type="ECO:0000313" key="4">
    <source>
        <dbReference type="Proteomes" id="UP000646484"/>
    </source>
</evidence>
<dbReference type="Pfam" id="PF21012">
    <property type="entry name" value="DUF6850"/>
    <property type="match status" value="1"/>
</dbReference>
<evidence type="ECO:0000259" key="2">
    <source>
        <dbReference type="Pfam" id="PF21012"/>
    </source>
</evidence>
<proteinExistence type="predicted"/>
<name>A0ABR7D8E6_9BACT</name>
<reference evidence="3 4" key="1">
    <citation type="submission" date="2020-08" db="EMBL/GenBank/DDBJ databases">
        <title>Genome public.</title>
        <authorList>
            <person name="Liu C."/>
            <person name="Sun Q."/>
        </authorList>
    </citation>
    <scope>NUCLEOTIDE SEQUENCE [LARGE SCALE GENOMIC DNA]</scope>
    <source>
        <strain evidence="3 4">NSJ-56</strain>
    </source>
</reference>
<keyword evidence="1" id="KW-0732">Signal</keyword>
<dbReference type="RefSeq" id="WP_186978633.1">
    <property type="nucleotide sequence ID" value="NZ_JACOOH010000012.1"/>
</dbReference>